<reference evidence="2" key="3">
    <citation type="submission" date="2015-06" db="UniProtKB">
        <authorList>
            <consortium name="EnsemblPlants"/>
        </authorList>
    </citation>
    <scope>IDENTIFICATION</scope>
    <source>
        <strain evidence="2">cv. Jemalong A17</strain>
    </source>
</reference>
<reference evidence="1 3" key="2">
    <citation type="journal article" date="2014" name="BMC Genomics">
        <title>An improved genome release (version Mt4.0) for the model legume Medicago truncatula.</title>
        <authorList>
            <person name="Tang H."/>
            <person name="Krishnakumar V."/>
            <person name="Bidwell S."/>
            <person name="Rosen B."/>
            <person name="Chan A."/>
            <person name="Zhou S."/>
            <person name="Gentzbittel L."/>
            <person name="Childs K.L."/>
            <person name="Yandell M."/>
            <person name="Gundlach H."/>
            <person name="Mayer K.F."/>
            <person name="Schwartz D.C."/>
            <person name="Town C.D."/>
        </authorList>
    </citation>
    <scope>GENOME REANNOTATION</scope>
    <source>
        <strain evidence="1">A17</strain>
        <strain evidence="2 3">cv. Jemalong A17</strain>
    </source>
</reference>
<gene>
    <name evidence="1" type="ORF">MTR_0990s0010</name>
</gene>
<name>A0A072TEM1_MEDTR</name>
<evidence type="ECO:0000313" key="3">
    <source>
        <dbReference type="Proteomes" id="UP000002051"/>
    </source>
</evidence>
<organism evidence="1 3">
    <name type="scientific">Medicago truncatula</name>
    <name type="common">Barrel medic</name>
    <name type="synonym">Medicago tribuloides</name>
    <dbReference type="NCBI Taxonomy" id="3880"/>
    <lineage>
        <taxon>Eukaryota</taxon>
        <taxon>Viridiplantae</taxon>
        <taxon>Streptophyta</taxon>
        <taxon>Embryophyta</taxon>
        <taxon>Tracheophyta</taxon>
        <taxon>Spermatophyta</taxon>
        <taxon>Magnoliopsida</taxon>
        <taxon>eudicotyledons</taxon>
        <taxon>Gunneridae</taxon>
        <taxon>Pentapetalae</taxon>
        <taxon>rosids</taxon>
        <taxon>fabids</taxon>
        <taxon>Fabales</taxon>
        <taxon>Fabaceae</taxon>
        <taxon>Papilionoideae</taxon>
        <taxon>50 kb inversion clade</taxon>
        <taxon>NPAAA clade</taxon>
        <taxon>Hologalegina</taxon>
        <taxon>IRL clade</taxon>
        <taxon>Trifolieae</taxon>
        <taxon>Medicago</taxon>
    </lineage>
</organism>
<proteinExistence type="predicted"/>
<protein>
    <submittedName>
        <fullName evidence="1 2">Uncharacterized protein</fullName>
    </submittedName>
</protein>
<reference evidence="1 3" key="1">
    <citation type="journal article" date="2011" name="Nature">
        <title>The Medicago genome provides insight into the evolution of rhizobial symbioses.</title>
        <authorList>
            <person name="Young N.D."/>
            <person name="Debelle F."/>
            <person name="Oldroyd G.E."/>
            <person name="Geurts R."/>
            <person name="Cannon S.B."/>
            <person name="Udvardi M.K."/>
            <person name="Benedito V.A."/>
            <person name="Mayer K.F."/>
            <person name="Gouzy J."/>
            <person name="Schoof H."/>
            <person name="Van de Peer Y."/>
            <person name="Proost S."/>
            <person name="Cook D.R."/>
            <person name="Meyers B.C."/>
            <person name="Spannagl M."/>
            <person name="Cheung F."/>
            <person name="De Mita S."/>
            <person name="Krishnakumar V."/>
            <person name="Gundlach H."/>
            <person name="Zhou S."/>
            <person name="Mudge J."/>
            <person name="Bharti A.K."/>
            <person name="Murray J.D."/>
            <person name="Naoumkina M.A."/>
            <person name="Rosen B."/>
            <person name="Silverstein K.A."/>
            <person name="Tang H."/>
            <person name="Rombauts S."/>
            <person name="Zhao P.X."/>
            <person name="Zhou P."/>
            <person name="Barbe V."/>
            <person name="Bardou P."/>
            <person name="Bechner M."/>
            <person name="Bellec A."/>
            <person name="Berger A."/>
            <person name="Berges H."/>
            <person name="Bidwell S."/>
            <person name="Bisseling T."/>
            <person name="Choisne N."/>
            <person name="Couloux A."/>
            <person name="Denny R."/>
            <person name="Deshpande S."/>
            <person name="Dai X."/>
            <person name="Doyle J.J."/>
            <person name="Dudez A.M."/>
            <person name="Farmer A.D."/>
            <person name="Fouteau S."/>
            <person name="Franken C."/>
            <person name="Gibelin C."/>
            <person name="Gish J."/>
            <person name="Goldstein S."/>
            <person name="Gonzalez A.J."/>
            <person name="Green P.J."/>
            <person name="Hallab A."/>
            <person name="Hartog M."/>
            <person name="Hua A."/>
            <person name="Humphray S.J."/>
            <person name="Jeong D.H."/>
            <person name="Jing Y."/>
            <person name="Jocker A."/>
            <person name="Kenton S.M."/>
            <person name="Kim D.J."/>
            <person name="Klee K."/>
            <person name="Lai H."/>
            <person name="Lang C."/>
            <person name="Lin S."/>
            <person name="Macmil S.L."/>
            <person name="Magdelenat G."/>
            <person name="Matthews L."/>
            <person name="McCorrison J."/>
            <person name="Monaghan E.L."/>
            <person name="Mun J.H."/>
            <person name="Najar F.Z."/>
            <person name="Nicholson C."/>
            <person name="Noirot C."/>
            <person name="O'Bleness M."/>
            <person name="Paule C.R."/>
            <person name="Poulain J."/>
            <person name="Prion F."/>
            <person name="Qin B."/>
            <person name="Qu C."/>
            <person name="Retzel E.F."/>
            <person name="Riddle C."/>
            <person name="Sallet E."/>
            <person name="Samain S."/>
            <person name="Samson N."/>
            <person name="Sanders I."/>
            <person name="Saurat O."/>
            <person name="Scarpelli C."/>
            <person name="Schiex T."/>
            <person name="Segurens B."/>
            <person name="Severin A.J."/>
            <person name="Sherrier D.J."/>
            <person name="Shi R."/>
            <person name="Sims S."/>
            <person name="Singer S.R."/>
            <person name="Sinharoy S."/>
            <person name="Sterck L."/>
            <person name="Viollet A."/>
            <person name="Wang B.B."/>
            <person name="Wang K."/>
            <person name="Wang M."/>
            <person name="Wang X."/>
            <person name="Warfsmann J."/>
            <person name="Weissenbach J."/>
            <person name="White D.D."/>
            <person name="White J.D."/>
            <person name="Wiley G.B."/>
            <person name="Wincker P."/>
            <person name="Xing Y."/>
            <person name="Yang L."/>
            <person name="Yao Z."/>
            <person name="Ying F."/>
            <person name="Zhai J."/>
            <person name="Zhou L."/>
            <person name="Zuber A."/>
            <person name="Denarie J."/>
            <person name="Dixon R.A."/>
            <person name="May G.D."/>
            <person name="Schwartz D.C."/>
            <person name="Rogers J."/>
            <person name="Quetier F."/>
            <person name="Town C.D."/>
            <person name="Roe B.A."/>
        </authorList>
    </citation>
    <scope>NUCLEOTIDE SEQUENCE [LARGE SCALE GENOMIC DNA]</scope>
    <source>
        <strain evidence="1">A17</strain>
        <strain evidence="2 3">cv. Jemalong A17</strain>
    </source>
</reference>
<dbReference type="EMBL" id="KL403714">
    <property type="protein sequence ID" value="KEH15463.1"/>
    <property type="molecule type" value="Genomic_DNA"/>
</dbReference>
<dbReference type="AlphaFoldDB" id="A0A072TEM1"/>
<sequence>MEDSNHEMVNTLTQKIGMLLNPLIMDTHNSYLALSDQMWRIANFFGAPPRRNVQIPQVYNPRPVEVPK</sequence>
<evidence type="ECO:0000313" key="2">
    <source>
        <dbReference type="EnsemblPlants" id="KEH15463"/>
    </source>
</evidence>
<accession>A0A072TEM1</accession>
<dbReference type="HOGENOM" id="CLU_2797864_0_0_1"/>
<dbReference type="Proteomes" id="UP000002051">
    <property type="component" value="Unassembled WGS sequence"/>
</dbReference>
<evidence type="ECO:0000313" key="1">
    <source>
        <dbReference type="EMBL" id="KEH15463.1"/>
    </source>
</evidence>
<keyword evidence="3" id="KW-1185">Reference proteome</keyword>
<dbReference type="EnsemblPlants" id="KEH15463">
    <property type="protein sequence ID" value="KEH15463"/>
    <property type="gene ID" value="MTR_0990s0010"/>
</dbReference>